<dbReference type="InterPro" id="IPR053204">
    <property type="entry name" value="Oxopyrrolidines_Biosynth-assoc"/>
</dbReference>
<dbReference type="InterPro" id="IPR022085">
    <property type="entry name" value="OpdG"/>
</dbReference>
<evidence type="ECO:0000313" key="1">
    <source>
        <dbReference type="EMBL" id="WFD24804.1"/>
    </source>
</evidence>
<gene>
    <name evidence="1" type="ORF">MEQU1_003509</name>
</gene>
<name>A0AAF0J0D5_9BASI</name>
<dbReference type="AlphaFoldDB" id="A0AAF0J0D5"/>
<dbReference type="Proteomes" id="UP001214415">
    <property type="component" value="Chromosome 7"/>
</dbReference>
<organism evidence="1 2">
    <name type="scientific">Malassezia equina</name>
    <dbReference type="NCBI Taxonomy" id="1381935"/>
    <lineage>
        <taxon>Eukaryota</taxon>
        <taxon>Fungi</taxon>
        <taxon>Dikarya</taxon>
        <taxon>Basidiomycota</taxon>
        <taxon>Ustilaginomycotina</taxon>
        <taxon>Malasseziomycetes</taxon>
        <taxon>Malasseziales</taxon>
        <taxon>Malasseziaceae</taxon>
        <taxon>Malassezia</taxon>
    </lineage>
</organism>
<evidence type="ECO:0000313" key="2">
    <source>
        <dbReference type="Proteomes" id="UP001214415"/>
    </source>
</evidence>
<keyword evidence="2" id="KW-1185">Reference proteome</keyword>
<dbReference type="PANTHER" id="PTHR38797:SF4">
    <property type="entry name" value="NUCLEAR PORE COMPLEX PROTEIN NUP85"/>
    <property type="match status" value="1"/>
</dbReference>
<accession>A0AAF0J0D5</accession>
<dbReference type="EMBL" id="CP119906">
    <property type="protein sequence ID" value="WFD24804.1"/>
    <property type="molecule type" value="Genomic_DNA"/>
</dbReference>
<protein>
    <submittedName>
        <fullName evidence="1">Uncharacterized protein</fullName>
    </submittedName>
</protein>
<proteinExistence type="predicted"/>
<reference evidence="1" key="1">
    <citation type="submission" date="2023-03" db="EMBL/GenBank/DDBJ databases">
        <title>Mating type loci evolution in Malassezia.</title>
        <authorList>
            <person name="Coelho M.A."/>
        </authorList>
    </citation>
    <scope>NUCLEOTIDE SEQUENCE</scope>
    <source>
        <strain evidence="1">CBS 12830</strain>
    </source>
</reference>
<sequence>MLPLTQVQSQPVSTLVDGIVDRSRDEQFVPFHFWSEWLRCAAASRDVHDKLLAIAQALQSHHVRTIEGQSLWNDLPRLPWAIREAMDTLADVHNPTSFVNIHTFFARCAADGLVDTAMWAAVLFRELLEEDHVQQKEVYLAAMDAWMQYAGAVLYNKGQPHHSSSPICRAGARWKGPDGFSTERLAFWNERLDELGAQDPALQVPTHRFPLT</sequence>
<dbReference type="Pfam" id="PF12311">
    <property type="entry name" value="DUF3632"/>
    <property type="match status" value="1"/>
</dbReference>
<dbReference type="PANTHER" id="PTHR38797">
    <property type="entry name" value="NUCLEAR PORE COMPLEX PROTEIN NUP85-RELATED"/>
    <property type="match status" value="1"/>
</dbReference>